<dbReference type="Proteomes" id="UP000001926">
    <property type="component" value="Partially assembled WGS sequence"/>
</dbReference>
<feature type="compositionally biased region" description="Polar residues" evidence="1">
    <location>
        <begin position="1"/>
        <end position="20"/>
    </location>
</feature>
<dbReference type="VEuPathDB" id="AmoebaDB:EHI5A_200370"/>
<dbReference type="OMA" id="NEKEXEV"/>
<evidence type="ECO:0000256" key="1">
    <source>
        <dbReference type="SAM" id="MobiDB-lite"/>
    </source>
</evidence>
<name>C4LTI5_ENTH1</name>
<dbReference type="EMBL" id="DS571148">
    <property type="protein sequence ID" value="EAL48410.2"/>
    <property type="molecule type" value="Genomic_DNA"/>
</dbReference>
<keyword evidence="3" id="KW-1185">Reference proteome</keyword>
<sequence length="122" mass="14170">MAQEQQQLINENILESQKISTENDDQLIKQPPLSEPTEETEVSPIDKEVNNFIREFNEWNTTIGKDFSQIDIFVKKIKEMIDEIKHKQEETGNYPTTSEHLTNLLTISLILNSYKTTSIKSE</sequence>
<dbReference type="VEuPathDB" id="AmoebaDB:EHI_011910"/>
<accession>C4LTI5</accession>
<evidence type="ECO:0000313" key="3">
    <source>
        <dbReference type="Proteomes" id="UP000001926"/>
    </source>
</evidence>
<organism evidence="2 3">
    <name type="scientific">Entamoeba histolytica (strain ATCC 30459 / HM-1:IMSS / ABRM)</name>
    <dbReference type="NCBI Taxonomy" id="294381"/>
    <lineage>
        <taxon>Eukaryota</taxon>
        <taxon>Amoebozoa</taxon>
        <taxon>Evosea</taxon>
        <taxon>Archamoebae</taxon>
        <taxon>Mastigamoebida</taxon>
        <taxon>Entamoebidae</taxon>
        <taxon>Entamoeba</taxon>
    </lineage>
</organism>
<protein>
    <submittedName>
        <fullName evidence="2">Uncharacterized protein</fullName>
    </submittedName>
</protein>
<feature type="region of interest" description="Disordered" evidence="1">
    <location>
        <begin position="1"/>
        <end position="43"/>
    </location>
</feature>
<reference evidence="2" key="2">
    <citation type="submission" date="2007-03" db="EMBL/GenBank/DDBJ databases">
        <authorList>
            <person name="Lorenzi H."/>
            <person name="Amedeo P."/>
            <person name="Inman J."/>
            <person name="Schobel S."/>
            <person name="Caler E."/>
        </authorList>
    </citation>
    <scope>GENOME REANNOTATION</scope>
    <source>
        <strain evidence="2">HM-1:IMSS</strain>
    </source>
</reference>
<dbReference type="InParanoid" id="C4LTI5"/>
<dbReference type="VEuPathDB" id="AmoebaDB:KM1_244830"/>
<dbReference type="OrthoDB" id="30608at2759"/>
<dbReference type="KEGG" id="ehi:EHI_011910"/>
<reference evidence="2" key="1">
    <citation type="journal article" date="2005" name="Nature">
        <title>The genome of the protist parasite Entamoeba histolytica.</title>
        <authorList>
            <person name="Loftus B."/>
            <person name="Anderson I."/>
            <person name="Davies R."/>
            <person name="Alsmark U.C."/>
            <person name="Samuelson J."/>
            <person name="Amedeo P."/>
            <person name="Roncaglia P."/>
            <person name="Berriman M."/>
            <person name="Hirt R.P."/>
            <person name="Mann B.J."/>
            <person name="Nozaki T."/>
            <person name="Suh B."/>
            <person name="Pop M."/>
            <person name="Duchene M."/>
            <person name="Ackers J."/>
            <person name="Tannich E."/>
            <person name="Leippe M."/>
            <person name="Hofer M."/>
            <person name="Bruchhaus I."/>
            <person name="Willhoeft U."/>
            <person name="Bhattacharya A."/>
            <person name="Chillingworth T."/>
            <person name="Churcher C."/>
            <person name="Hance Z."/>
            <person name="Harris B."/>
            <person name="Harris D."/>
            <person name="Jagels K."/>
            <person name="Moule S."/>
            <person name="Mungall K."/>
            <person name="Ormond D."/>
            <person name="Squares R."/>
            <person name="Whitehead S."/>
            <person name="Quail M.A."/>
            <person name="Rabbinowitsch E."/>
            <person name="Norbertczak H."/>
            <person name="Price C."/>
            <person name="Wang Z."/>
            <person name="Guillen N."/>
            <person name="Gilchrist C."/>
            <person name="Stroup S.E."/>
            <person name="Bhattacharya S."/>
            <person name="Lohia A."/>
            <person name="Foster P.G."/>
            <person name="Sicheritz-Ponten T."/>
            <person name="Weber C."/>
            <person name="Singh U."/>
            <person name="Mukherjee C."/>
            <person name="El-Sayed N.M."/>
            <person name="Petri W.A.Jr."/>
            <person name="Clark C.G."/>
            <person name="Embley T.M."/>
            <person name="Barrell B."/>
            <person name="Fraser C.M."/>
            <person name="Hall N."/>
        </authorList>
    </citation>
    <scope>NUCLEOTIDE SEQUENCE [LARGE SCALE GENOMIC DNA]</scope>
    <source>
        <strain evidence="2">HM-1:IMSS</strain>
    </source>
</reference>
<dbReference type="HOGENOM" id="CLU_2031088_0_0_1"/>
<dbReference type="GeneID" id="3408109"/>
<dbReference type="VEuPathDB" id="AmoebaDB:EHI8A_166320"/>
<gene>
    <name evidence="2" type="ORF">EHI_011910</name>
</gene>
<dbReference type="RefSeq" id="XP_653796.2">
    <property type="nucleotide sequence ID" value="XM_648704.2"/>
</dbReference>
<evidence type="ECO:0000313" key="2">
    <source>
        <dbReference type="EMBL" id="EAL48410.2"/>
    </source>
</evidence>
<proteinExistence type="predicted"/>
<dbReference type="AlphaFoldDB" id="C4LTI5"/>
<dbReference type="VEuPathDB" id="AmoebaDB:EHI7A_148040"/>